<keyword evidence="2" id="KW-1185">Reference proteome</keyword>
<dbReference type="Proteomes" id="UP000653127">
    <property type="component" value="Unassembled WGS sequence"/>
</dbReference>
<evidence type="ECO:0000313" key="2">
    <source>
        <dbReference type="Proteomes" id="UP000653127"/>
    </source>
</evidence>
<gene>
    <name evidence="1" type="ORF">H8711_13270</name>
</gene>
<feature type="non-terminal residue" evidence="1">
    <location>
        <position position="393"/>
    </location>
</feature>
<reference evidence="1" key="1">
    <citation type="submission" date="2020-08" db="EMBL/GenBank/DDBJ databases">
        <title>Genome public.</title>
        <authorList>
            <person name="Liu C."/>
            <person name="Sun Q."/>
        </authorList>
    </citation>
    <scope>NUCLEOTIDE SEQUENCE</scope>
    <source>
        <strain evidence="1">NSJ-31</strain>
    </source>
</reference>
<dbReference type="EMBL" id="JACRST010000056">
    <property type="protein sequence ID" value="MBC8547874.1"/>
    <property type="molecule type" value="Genomic_DNA"/>
</dbReference>
<name>A0A926E2G3_9FIRM</name>
<accession>A0A926E2G3</accession>
<comment type="caution">
    <text evidence="1">The sequence shown here is derived from an EMBL/GenBank/DDBJ whole genome shotgun (WGS) entry which is preliminary data.</text>
</comment>
<proteinExistence type="predicted"/>
<dbReference type="AlphaFoldDB" id="A0A926E2G3"/>
<dbReference type="NCBIfam" id="NF045971">
    <property type="entry name" value="conju_CD1110"/>
    <property type="match status" value="1"/>
</dbReference>
<evidence type="ECO:0000313" key="1">
    <source>
        <dbReference type="EMBL" id="MBC8547874.1"/>
    </source>
</evidence>
<protein>
    <submittedName>
        <fullName evidence="1">Conjugal transfer protein TraE</fullName>
    </submittedName>
</protein>
<organism evidence="1 2">
    <name type="scientific">Ligaoa zhengdingensis</name>
    <dbReference type="NCBI Taxonomy" id="2763658"/>
    <lineage>
        <taxon>Bacteria</taxon>
        <taxon>Bacillati</taxon>
        <taxon>Bacillota</taxon>
        <taxon>Clostridia</taxon>
        <taxon>Eubacteriales</taxon>
        <taxon>Oscillospiraceae</taxon>
        <taxon>Ligaoa</taxon>
    </lineage>
</organism>
<sequence length="393" mass="44573">MYRDGVCRVADRYYTKTIEYEDINYQLAQSEDQAAIFDGWSACLNYFDSSLPFQLSFLNHRSRPGSRYSVNIPMQDDDYNSVRCEYVEMLENQIAKSNNGIVRTKLLTFGVNVDDLPTARARLERVEADICGNFKKLGVKCRSLSGLERLELLHGQLHPGSGSPFRFSWDMIPKTGLSTKDFIAPDSFDFRFSRLFRVGTTWGAASYLQILASELSDKLLAELLEMDAEMTITLHIQTVDQAAAVKSIKAKVSDIDKMKVEEQKKAARSGYDMDILPPDLVTYSNDAKTLLEDLQSRNERMFLLTFLVVNMAPTRRELDNDLFTVSGIVQKYNCTLKRLDFQQEDGFLSSLPLGHNGIEIKRGMTTSSTAIFVPFMTQELRMDGEAVYYGLNA</sequence>